<feature type="compositionally biased region" description="Basic and acidic residues" evidence="1">
    <location>
        <begin position="208"/>
        <end position="217"/>
    </location>
</feature>
<dbReference type="Proteomes" id="UP000276215">
    <property type="component" value="Unassembled WGS sequence"/>
</dbReference>
<feature type="compositionally biased region" description="Basic and acidic residues" evidence="1">
    <location>
        <begin position="96"/>
        <end position="130"/>
    </location>
</feature>
<gene>
    <name evidence="2" type="ORF">L873DRAFT_1679976</name>
</gene>
<feature type="compositionally biased region" description="Polar residues" evidence="1">
    <location>
        <begin position="48"/>
        <end position="61"/>
    </location>
</feature>
<reference evidence="2 3" key="1">
    <citation type="journal article" date="2018" name="Nat. Ecol. Evol.">
        <title>Pezizomycetes genomes reveal the molecular basis of ectomycorrhizal truffle lifestyle.</title>
        <authorList>
            <person name="Murat C."/>
            <person name="Payen T."/>
            <person name="Noel B."/>
            <person name="Kuo A."/>
            <person name="Morin E."/>
            <person name="Chen J."/>
            <person name="Kohler A."/>
            <person name="Krizsan K."/>
            <person name="Balestrini R."/>
            <person name="Da Silva C."/>
            <person name="Montanini B."/>
            <person name="Hainaut M."/>
            <person name="Levati E."/>
            <person name="Barry K.W."/>
            <person name="Belfiori B."/>
            <person name="Cichocki N."/>
            <person name="Clum A."/>
            <person name="Dockter R.B."/>
            <person name="Fauchery L."/>
            <person name="Guy J."/>
            <person name="Iotti M."/>
            <person name="Le Tacon F."/>
            <person name="Lindquist E.A."/>
            <person name="Lipzen A."/>
            <person name="Malagnac F."/>
            <person name="Mello A."/>
            <person name="Molinier V."/>
            <person name="Miyauchi S."/>
            <person name="Poulain J."/>
            <person name="Riccioni C."/>
            <person name="Rubini A."/>
            <person name="Sitrit Y."/>
            <person name="Splivallo R."/>
            <person name="Traeger S."/>
            <person name="Wang M."/>
            <person name="Zifcakova L."/>
            <person name="Wipf D."/>
            <person name="Zambonelli A."/>
            <person name="Paolocci F."/>
            <person name="Nowrousian M."/>
            <person name="Ottonello S."/>
            <person name="Baldrian P."/>
            <person name="Spatafora J.W."/>
            <person name="Henrissat B."/>
            <person name="Nagy L.G."/>
            <person name="Aury J.M."/>
            <person name="Wincker P."/>
            <person name="Grigoriev I.V."/>
            <person name="Bonfante P."/>
            <person name="Martin F.M."/>
        </authorList>
    </citation>
    <scope>NUCLEOTIDE SEQUENCE [LARGE SCALE GENOMIC DNA]</scope>
    <source>
        <strain evidence="2 3">120613-1</strain>
    </source>
</reference>
<dbReference type="AlphaFoldDB" id="A0A3N4JWL2"/>
<dbReference type="OrthoDB" id="5348653at2759"/>
<feature type="region of interest" description="Disordered" evidence="1">
    <location>
        <begin position="1"/>
        <end position="217"/>
    </location>
</feature>
<evidence type="ECO:0000313" key="3">
    <source>
        <dbReference type="Proteomes" id="UP000276215"/>
    </source>
</evidence>
<accession>A0A3N4JWL2</accession>
<name>A0A3N4JWL2_9PEZI</name>
<proteinExistence type="predicted"/>
<dbReference type="EMBL" id="ML120379">
    <property type="protein sequence ID" value="RPB00521.1"/>
    <property type="molecule type" value="Genomic_DNA"/>
</dbReference>
<evidence type="ECO:0000313" key="2">
    <source>
        <dbReference type="EMBL" id="RPB00521.1"/>
    </source>
</evidence>
<sequence>MSYNHGGYDNDDERPQKEILFRAETMRQILGDAARTGSHDIGPELMASISSHTNSSGYAPQSSYRTSPPRSSASRNNSYSAHTPPHDNSQLPGRTTYRDSNGDLVQRWDGDEEPELRVHNYDPEWNEKPKGPSRSNTGNNSGISVHRNSQGDYVQQHDGHRSLAMRTHSQHSPPPSSDGPPVYQTRDREGNLVQHYDGEEGGLTIRTHGPEDYSGRH</sequence>
<protein>
    <submittedName>
        <fullName evidence="2">Uncharacterized protein</fullName>
    </submittedName>
</protein>
<feature type="compositionally biased region" description="Basic and acidic residues" evidence="1">
    <location>
        <begin position="13"/>
        <end position="25"/>
    </location>
</feature>
<keyword evidence="3" id="KW-1185">Reference proteome</keyword>
<evidence type="ECO:0000256" key="1">
    <source>
        <dbReference type="SAM" id="MobiDB-lite"/>
    </source>
</evidence>
<feature type="compositionally biased region" description="Polar residues" evidence="1">
    <location>
        <begin position="133"/>
        <end position="153"/>
    </location>
</feature>
<feature type="compositionally biased region" description="Low complexity" evidence="1">
    <location>
        <begin position="62"/>
        <end position="81"/>
    </location>
</feature>
<organism evidence="2 3">
    <name type="scientific">Choiromyces venosus 120613-1</name>
    <dbReference type="NCBI Taxonomy" id="1336337"/>
    <lineage>
        <taxon>Eukaryota</taxon>
        <taxon>Fungi</taxon>
        <taxon>Dikarya</taxon>
        <taxon>Ascomycota</taxon>
        <taxon>Pezizomycotina</taxon>
        <taxon>Pezizomycetes</taxon>
        <taxon>Pezizales</taxon>
        <taxon>Tuberaceae</taxon>
        <taxon>Choiromyces</taxon>
    </lineage>
</organism>